<dbReference type="Pfam" id="PF01202">
    <property type="entry name" value="SKI"/>
    <property type="match status" value="1"/>
</dbReference>
<dbReference type="OrthoDB" id="197068at2759"/>
<dbReference type="InterPro" id="IPR006151">
    <property type="entry name" value="Shikm_DH/Glu-tRNA_Rdtase"/>
</dbReference>
<dbReference type="GeneID" id="26801826"/>
<dbReference type="GO" id="GO:0003855">
    <property type="term" value="F:3-dehydroquinate dehydratase activity"/>
    <property type="evidence" value="ECO:0007669"/>
    <property type="project" value="InterPro"/>
</dbReference>
<evidence type="ECO:0000313" key="6">
    <source>
        <dbReference type="Proteomes" id="UP000037505"/>
    </source>
</evidence>
<dbReference type="AlphaFoldDB" id="A0A0L1JJ95"/>
<reference evidence="5 6" key="1">
    <citation type="submission" date="2014-06" db="EMBL/GenBank/DDBJ databases">
        <title>The Genome of the Aflatoxigenic Filamentous Fungus Aspergillus nomius.</title>
        <authorList>
            <person name="Moore M.G."/>
            <person name="Shannon B.M."/>
            <person name="Brian M.M."/>
        </authorList>
    </citation>
    <scope>NUCLEOTIDE SEQUENCE [LARGE SCALE GENOMIC DNA]</scope>
    <source>
        <strain evidence="5 6">NRRL 13137</strain>
    </source>
</reference>
<comment type="similarity">
    <text evidence="1">In the 2nd section; belongs to the type-I 3-dehydroquinase family.</text>
</comment>
<dbReference type="Pfam" id="PF01488">
    <property type="entry name" value="Shikimate_DH"/>
    <property type="match status" value="1"/>
</dbReference>
<sequence length="805" mass="89753">MPPSIAKDASLVLVGMRCAGKSSLATIASRALKWKVIDEKLQFEKVTGYSVAGYIEKYGHHAYCAQEVTVLNTILAQNQRRCIIVCSSSCVQTQAGQDLLREYLATVPIVHVMRDRQVLQANLQSKWQGDVIKVLREQEPVYLSCSNRTFFNRDDPSLRSEVESDHGAFFEALIPSSERPTYRSLSLKHVESDFLRFLRSVYDEGDEKIGISRDWNVFTYSLQLPFRDFKVCGFELDWIACCADVLQVQVDLLVQGYLDTDTTGHHWWEYVVDQLAFLRRHTTQPILYHATSGYSPSPLKPDYLDIIQLGLRVGAEFVTVDLGQDETQIKAITAQKGHSKIVGWFYDSDPMRTGGWTGQHPLELYRKAVDMGCDIVQLTQPAITLSDNAAAQCFAHSMNTSGPLPVSAYNTNRLGRPSQCFNKLLTPVAHPDVIKKEPGTITIPQVQAALFASFNCEPLRFFVMGSNVRYSVAPILHNSAFDVYGMPHIYSILQTDTFEALKGLMRDDDLGGLGLSSPFKTAIIPYLKSMSSDARFIGAVNTVLPIRNLGQEKVADSTLPHQLCIAEQRNRAGPVLALHGENTDWKGIRACALRHLSPVNAVTPVSTALVIGAGGMARAAVYALIQSGIRHILIYNRTPEHAVDLVDHFEGMYRSSSGDPTDKTEQTQGKRATISIFHSLEDPWPSKLRLPTVIVNCSPIPGDRIMPAPLREQNRVEFEPAVSVPTAWLKSPTGGVYLELAYNSTLPSPELHRICSHQGWIGVPGLEIFIEVASAQFEFWTGRRPPTYIMKRKLAQYLRELQDSI</sequence>
<proteinExistence type="inferred from homology"/>
<dbReference type="EMBL" id="JNOM01000002">
    <property type="protein sequence ID" value="KNG91453.1"/>
    <property type="molecule type" value="Genomic_DNA"/>
</dbReference>
<evidence type="ECO:0000313" key="5">
    <source>
        <dbReference type="EMBL" id="KNG91453.1"/>
    </source>
</evidence>
<dbReference type="Gene3D" id="3.20.20.70">
    <property type="entry name" value="Aldolase class I"/>
    <property type="match status" value="1"/>
</dbReference>
<dbReference type="Gene3D" id="3.40.50.300">
    <property type="entry name" value="P-loop containing nucleotide triphosphate hydrolases"/>
    <property type="match status" value="1"/>
</dbReference>
<dbReference type="InterPro" id="IPR036291">
    <property type="entry name" value="NAD(P)-bd_dom_sf"/>
</dbReference>
<dbReference type="PANTHER" id="PTHR21089">
    <property type="entry name" value="SHIKIMATE DEHYDROGENASE"/>
    <property type="match status" value="1"/>
</dbReference>
<dbReference type="InterPro" id="IPR022893">
    <property type="entry name" value="Shikimate_DH_fam"/>
</dbReference>
<feature type="domain" description="Quinate/shikimate 5-dehydrogenase/glutamyl-tRNA reductase" evidence="3">
    <location>
        <begin position="606"/>
        <end position="652"/>
    </location>
</feature>
<dbReference type="GO" id="GO:0019632">
    <property type="term" value="P:shikimate metabolic process"/>
    <property type="evidence" value="ECO:0007669"/>
    <property type="project" value="TreeGrafter"/>
</dbReference>
<evidence type="ECO:0000256" key="1">
    <source>
        <dbReference type="ARBA" id="ARBA00006477"/>
    </source>
</evidence>
<dbReference type="Pfam" id="PF08501">
    <property type="entry name" value="Shikimate_dh_N"/>
    <property type="match status" value="1"/>
</dbReference>
<dbReference type="SUPFAM" id="SSF53223">
    <property type="entry name" value="Aminoacid dehydrogenase-like, N-terminal domain"/>
    <property type="match status" value="1"/>
</dbReference>
<dbReference type="CDD" id="cd01065">
    <property type="entry name" value="NAD_bind_Shikimate_DH"/>
    <property type="match status" value="1"/>
</dbReference>
<dbReference type="SUPFAM" id="SSF51735">
    <property type="entry name" value="NAD(P)-binding Rossmann-fold domains"/>
    <property type="match status" value="1"/>
</dbReference>
<comment type="caution">
    <text evidence="5">The sequence shown here is derived from an EMBL/GenBank/DDBJ whole genome shotgun (WGS) entry which is preliminary data.</text>
</comment>
<dbReference type="GO" id="GO:0009423">
    <property type="term" value="P:chorismate biosynthetic process"/>
    <property type="evidence" value="ECO:0007669"/>
    <property type="project" value="TreeGrafter"/>
</dbReference>
<dbReference type="Gene3D" id="3.40.50.10860">
    <property type="entry name" value="Leucine Dehydrogenase, chain A, domain 1"/>
    <property type="match status" value="1"/>
</dbReference>
<dbReference type="GO" id="GO:0004764">
    <property type="term" value="F:shikimate 3-dehydrogenase (NADP+) activity"/>
    <property type="evidence" value="ECO:0007669"/>
    <property type="project" value="InterPro"/>
</dbReference>
<feature type="domain" description="Shikimate dehydrogenase substrate binding N-terminal" evidence="4">
    <location>
        <begin position="463"/>
        <end position="543"/>
    </location>
</feature>
<dbReference type="SUPFAM" id="SSF52540">
    <property type="entry name" value="P-loop containing nucleoside triphosphate hydrolases"/>
    <property type="match status" value="1"/>
</dbReference>
<protein>
    <submittedName>
        <fullName evidence="5">Uncharacterized protein</fullName>
    </submittedName>
</protein>
<gene>
    <name evidence="5" type="ORF">ANOM_000022</name>
</gene>
<organism evidence="5 6">
    <name type="scientific">Aspergillus nomiae NRRL (strain ATCC 15546 / NRRL 13137 / CBS 260.88 / M93)</name>
    <dbReference type="NCBI Taxonomy" id="1509407"/>
    <lineage>
        <taxon>Eukaryota</taxon>
        <taxon>Fungi</taxon>
        <taxon>Dikarya</taxon>
        <taxon>Ascomycota</taxon>
        <taxon>Pezizomycotina</taxon>
        <taxon>Eurotiomycetes</taxon>
        <taxon>Eurotiomycetidae</taxon>
        <taxon>Eurotiales</taxon>
        <taxon>Aspergillaceae</taxon>
        <taxon>Aspergillus</taxon>
        <taxon>Aspergillus subgen. Circumdati</taxon>
    </lineage>
</organism>
<keyword evidence="6" id="KW-1185">Reference proteome</keyword>
<evidence type="ECO:0000259" key="3">
    <source>
        <dbReference type="Pfam" id="PF01488"/>
    </source>
</evidence>
<dbReference type="InterPro" id="IPR027417">
    <property type="entry name" value="P-loop_NTPase"/>
</dbReference>
<name>A0A0L1JJ95_ASPN3</name>
<evidence type="ECO:0000256" key="2">
    <source>
        <dbReference type="ARBA" id="ARBA00009349"/>
    </source>
</evidence>
<dbReference type="InterPro" id="IPR013708">
    <property type="entry name" value="Shikimate_DH-bd_N"/>
</dbReference>
<dbReference type="Proteomes" id="UP000037505">
    <property type="component" value="Unassembled WGS sequence"/>
</dbReference>
<accession>A0A0L1JJ95</accession>
<dbReference type="InterPro" id="IPR001381">
    <property type="entry name" value="DHquinase_I"/>
</dbReference>
<dbReference type="PANTHER" id="PTHR21089:SF1">
    <property type="entry name" value="BIFUNCTIONAL 3-DEHYDROQUINATE DEHYDRATASE_SHIKIMATE DEHYDROGENASE, CHLOROPLASTIC"/>
    <property type="match status" value="1"/>
</dbReference>
<dbReference type="InterPro" id="IPR031322">
    <property type="entry name" value="Shikimate/glucono_kinase"/>
</dbReference>
<dbReference type="Pfam" id="PF01487">
    <property type="entry name" value="DHquinase_I"/>
    <property type="match status" value="1"/>
</dbReference>
<dbReference type="RefSeq" id="XP_015412376.1">
    <property type="nucleotide sequence ID" value="XM_015545280.1"/>
</dbReference>
<dbReference type="CDD" id="cd00502">
    <property type="entry name" value="DHQase_I"/>
    <property type="match status" value="1"/>
</dbReference>
<comment type="similarity">
    <text evidence="2">In the N-terminal section; belongs to the shikimate kinase family.</text>
</comment>
<dbReference type="InterPro" id="IPR046346">
    <property type="entry name" value="Aminoacid_DH-like_N_sf"/>
</dbReference>
<dbReference type="Gene3D" id="3.40.50.720">
    <property type="entry name" value="NAD(P)-binding Rossmann-like Domain"/>
    <property type="match status" value="1"/>
</dbReference>
<dbReference type="STRING" id="1509407.A0A0L1JJ95"/>
<evidence type="ECO:0000259" key="4">
    <source>
        <dbReference type="Pfam" id="PF08501"/>
    </source>
</evidence>
<dbReference type="SUPFAM" id="SSF51569">
    <property type="entry name" value="Aldolase"/>
    <property type="match status" value="1"/>
</dbReference>
<dbReference type="InterPro" id="IPR013785">
    <property type="entry name" value="Aldolase_TIM"/>
</dbReference>